<dbReference type="NCBIfam" id="NF009381">
    <property type="entry name" value="PRK12740.1-5"/>
    <property type="match status" value="1"/>
</dbReference>
<evidence type="ECO:0000256" key="4">
    <source>
        <dbReference type="ARBA" id="ARBA00022917"/>
    </source>
</evidence>
<evidence type="ECO:0000256" key="6">
    <source>
        <dbReference type="ARBA" id="ARBA00024731"/>
    </source>
</evidence>
<evidence type="ECO:0000313" key="8">
    <source>
        <dbReference type="EMBL" id="MFA9461809.1"/>
    </source>
</evidence>
<dbReference type="SUPFAM" id="SSF50447">
    <property type="entry name" value="Translation proteins"/>
    <property type="match status" value="1"/>
</dbReference>
<dbReference type="Gene3D" id="2.40.30.10">
    <property type="entry name" value="Translation factors"/>
    <property type="match status" value="1"/>
</dbReference>
<dbReference type="NCBIfam" id="NF009891">
    <property type="entry name" value="PRK13351.1-1"/>
    <property type="match status" value="1"/>
</dbReference>
<keyword evidence="9" id="KW-1185">Reference proteome</keyword>
<dbReference type="RefSeq" id="WP_373656599.1">
    <property type="nucleotide sequence ID" value="NZ_JBGUAW010000009.1"/>
</dbReference>
<dbReference type="PANTHER" id="PTHR43261">
    <property type="entry name" value="TRANSLATION ELONGATION FACTOR G-RELATED"/>
    <property type="match status" value="1"/>
</dbReference>
<dbReference type="CDD" id="cd03713">
    <property type="entry name" value="EFG_mtEFG_C"/>
    <property type="match status" value="1"/>
</dbReference>
<dbReference type="Pfam" id="PF00679">
    <property type="entry name" value="EFG_C"/>
    <property type="match status" value="1"/>
</dbReference>
<dbReference type="Pfam" id="PF22042">
    <property type="entry name" value="EF-G_D2"/>
    <property type="match status" value="1"/>
</dbReference>
<dbReference type="GO" id="GO:0003746">
    <property type="term" value="F:translation elongation factor activity"/>
    <property type="evidence" value="ECO:0007669"/>
    <property type="project" value="UniProtKB-KW"/>
</dbReference>
<comment type="function">
    <text evidence="6">Catalyzes the GTP-dependent ribosomal translocation step during translation elongation. During this step, the ribosome changes from the pre-translocational (PRE) to the post-translocational (POST) state as the newly formed A-site-bound peptidyl-tRNA and P-site-bound deacylated tRNA move to the P and E sites, respectively. Catalyzes the coordinated movement of the two tRNA molecules, the mRNA and conformational changes in the ribosome.</text>
</comment>
<evidence type="ECO:0000256" key="1">
    <source>
        <dbReference type="ARBA" id="ARBA00017872"/>
    </source>
</evidence>
<dbReference type="InterPro" id="IPR005517">
    <property type="entry name" value="Transl_elong_EFG/EF2_IV"/>
</dbReference>
<organism evidence="8 9">
    <name type="scientific">Thiohalorhabdus methylotrophus</name>
    <dbReference type="NCBI Taxonomy" id="3242694"/>
    <lineage>
        <taxon>Bacteria</taxon>
        <taxon>Pseudomonadati</taxon>
        <taxon>Pseudomonadota</taxon>
        <taxon>Gammaproteobacteria</taxon>
        <taxon>Thiohalorhabdales</taxon>
        <taxon>Thiohalorhabdaceae</taxon>
        <taxon>Thiohalorhabdus</taxon>
    </lineage>
</organism>
<dbReference type="InterPro" id="IPR020568">
    <property type="entry name" value="Ribosomal_Su5_D2-typ_SF"/>
</dbReference>
<dbReference type="Pfam" id="PF00009">
    <property type="entry name" value="GTP_EFTU"/>
    <property type="match status" value="1"/>
</dbReference>
<accession>A0ABV4TXH4</accession>
<gene>
    <name evidence="8" type="primary">fusA</name>
    <name evidence="8" type="ORF">ACERLL_13365</name>
</gene>
<protein>
    <recommendedName>
        <fullName evidence="1">Elongation factor G</fullName>
    </recommendedName>
</protein>
<dbReference type="InterPro" id="IPR009000">
    <property type="entry name" value="Transl_B-barrel_sf"/>
</dbReference>
<dbReference type="CDD" id="cd01434">
    <property type="entry name" value="EFG_mtEFG1_IV"/>
    <property type="match status" value="1"/>
</dbReference>
<dbReference type="PANTHER" id="PTHR43261:SF6">
    <property type="entry name" value="ELONGATION FACTOR G-LIKE PROTEIN"/>
    <property type="match status" value="1"/>
</dbReference>
<dbReference type="Pfam" id="PF03764">
    <property type="entry name" value="EFG_IV"/>
    <property type="match status" value="1"/>
</dbReference>
<sequence>MAIHETTEIRNIALVGHAGSGKTSLVEALLQESGAKTTAGEVERGSATTDFDPLERRYRHSLNLGLAGCAHLDRWINLIDTPGYPDFQAQTLAALTAAETMVVVVNAQTGIEPMTRRMMDWAIAERMPCMVVINKIDANGTHLGQLFDELTATYGKECLPLDLPSGHARQVVDVLGQRQGATDFSSVSEAHAALVEQVVEVDETAMERYLEEGDMDEQTLHAPFEQALREGHLIPVCFASARTGAGVGQLLEIFARLAPNPLEGNPHPFLRHDPDGDRDLWPQATPEAPLLAHVFKVEHDPFIGTLGFVRIHQGRLRKGDPVLIGPEGKTVKVAHLLRVQGKEHEEIDEAEAGDICAVAKVEELFQDAVLHADHEQDDMAPGGIAYPTPLVGLALKARRRGDQQKIAEVLQRLVAEDPGLRLDLDKHANETVLRGLGEFHLRVALEKLDERYHMEVDTRPPSIPYRETVTVRASGHYRHKKQTGGAGQFGEVELEVEPLERGAGFELVDRITGGAIPAPFIPAVEKGVRQALEAGTVAGYPVRDLRVTLTDGKHHPVDSKEVAFVTAGRKAFLEAYRKAAPVLLEPIADLEVKVPGAAMGDLSGELAARRARITHTGYDSRGEVTIAAQAPLAELEDFATRLKSLTGGEGSWTMRFHHYETAPEKLREALADRSRTEEV</sequence>
<dbReference type="InterPro" id="IPR005225">
    <property type="entry name" value="Small_GTP-bd"/>
</dbReference>
<evidence type="ECO:0000259" key="7">
    <source>
        <dbReference type="PROSITE" id="PS51722"/>
    </source>
</evidence>
<dbReference type="Gene3D" id="3.40.50.300">
    <property type="entry name" value="P-loop containing nucleotide triphosphate hydrolases"/>
    <property type="match status" value="1"/>
</dbReference>
<dbReference type="InterPro" id="IPR035649">
    <property type="entry name" value="EFG_V"/>
</dbReference>
<dbReference type="CDD" id="cd04088">
    <property type="entry name" value="EFG_mtEFG_II"/>
    <property type="match status" value="1"/>
</dbReference>
<feature type="domain" description="Tr-type G" evidence="7">
    <location>
        <begin position="7"/>
        <end position="262"/>
    </location>
</feature>
<proteinExistence type="predicted"/>
<dbReference type="Pfam" id="PF14492">
    <property type="entry name" value="EFG_III"/>
    <property type="match status" value="1"/>
</dbReference>
<dbReference type="InterPro" id="IPR014721">
    <property type="entry name" value="Ribsml_uS5_D2-typ_fold_subgr"/>
</dbReference>
<reference evidence="8 9" key="1">
    <citation type="submission" date="2024-08" db="EMBL/GenBank/DDBJ databases">
        <title>Whole-genome sequencing of halo(alkali)philic microorganisms from hypersaline lakes.</title>
        <authorList>
            <person name="Sorokin D.Y."/>
            <person name="Merkel A.Y."/>
            <person name="Messina E."/>
            <person name="Yakimov M."/>
        </authorList>
    </citation>
    <scope>NUCLEOTIDE SEQUENCE [LARGE SCALE GENOMIC DNA]</scope>
    <source>
        <strain evidence="8 9">Cl-TMA</strain>
    </source>
</reference>
<dbReference type="SUPFAM" id="SSF54980">
    <property type="entry name" value="EF-G C-terminal domain-like"/>
    <property type="match status" value="2"/>
</dbReference>
<dbReference type="InterPro" id="IPR053905">
    <property type="entry name" value="EF-G-like_DII"/>
</dbReference>
<dbReference type="SMART" id="SM00889">
    <property type="entry name" value="EFG_IV"/>
    <property type="match status" value="1"/>
</dbReference>
<dbReference type="InterPro" id="IPR027417">
    <property type="entry name" value="P-loop_NTPase"/>
</dbReference>
<dbReference type="SUPFAM" id="SSF54211">
    <property type="entry name" value="Ribosomal protein S5 domain 2-like"/>
    <property type="match status" value="1"/>
</dbReference>
<dbReference type="EMBL" id="JBGUAW010000009">
    <property type="protein sequence ID" value="MFA9461809.1"/>
    <property type="molecule type" value="Genomic_DNA"/>
</dbReference>
<dbReference type="InterPro" id="IPR047872">
    <property type="entry name" value="EFG_IV"/>
</dbReference>
<dbReference type="Gene3D" id="3.30.70.870">
    <property type="entry name" value="Elongation Factor G (Translational Gtpase), domain 3"/>
    <property type="match status" value="1"/>
</dbReference>
<keyword evidence="4" id="KW-0648">Protein biosynthesis</keyword>
<dbReference type="InterPro" id="IPR035647">
    <property type="entry name" value="EFG_III/V"/>
</dbReference>
<dbReference type="Proteomes" id="UP001575181">
    <property type="component" value="Unassembled WGS sequence"/>
</dbReference>
<dbReference type="Gene3D" id="3.30.230.10">
    <property type="match status" value="1"/>
</dbReference>
<evidence type="ECO:0000313" key="9">
    <source>
        <dbReference type="Proteomes" id="UP001575181"/>
    </source>
</evidence>
<evidence type="ECO:0000256" key="3">
    <source>
        <dbReference type="ARBA" id="ARBA00022768"/>
    </source>
</evidence>
<name>A0ABV4TXH4_9GAMM</name>
<dbReference type="SUPFAM" id="SSF52540">
    <property type="entry name" value="P-loop containing nucleoside triphosphate hydrolases"/>
    <property type="match status" value="1"/>
</dbReference>
<dbReference type="SMART" id="SM00838">
    <property type="entry name" value="EFG_C"/>
    <property type="match status" value="1"/>
</dbReference>
<dbReference type="NCBIfam" id="TIGR00231">
    <property type="entry name" value="small_GTP"/>
    <property type="match status" value="1"/>
</dbReference>
<dbReference type="Gene3D" id="3.30.70.240">
    <property type="match status" value="1"/>
</dbReference>
<dbReference type="PRINTS" id="PR00315">
    <property type="entry name" value="ELONGATNFCT"/>
</dbReference>
<keyword evidence="5" id="KW-0342">GTP-binding</keyword>
<dbReference type="InterPro" id="IPR000640">
    <property type="entry name" value="EFG_V-like"/>
</dbReference>
<dbReference type="InterPro" id="IPR041095">
    <property type="entry name" value="EFG_II"/>
</dbReference>
<comment type="caution">
    <text evidence="8">The sequence shown here is derived from an EMBL/GenBank/DDBJ whole genome shotgun (WGS) entry which is preliminary data.</text>
</comment>
<evidence type="ECO:0000256" key="2">
    <source>
        <dbReference type="ARBA" id="ARBA00022741"/>
    </source>
</evidence>
<evidence type="ECO:0000256" key="5">
    <source>
        <dbReference type="ARBA" id="ARBA00023134"/>
    </source>
</evidence>
<keyword evidence="3 8" id="KW-0251">Elongation factor</keyword>
<dbReference type="PROSITE" id="PS51722">
    <property type="entry name" value="G_TR_2"/>
    <property type="match status" value="1"/>
</dbReference>
<keyword evidence="2" id="KW-0547">Nucleotide-binding</keyword>
<dbReference type="InterPro" id="IPR000795">
    <property type="entry name" value="T_Tr_GTP-bd_dom"/>
</dbReference>